<evidence type="ECO:0000313" key="4">
    <source>
        <dbReference type="EMBL" id="QIC70455.1"/>
    </source>
</evidence>
<dbReference type="InterPro" id="IPR037682">
    <property type="entry name" value="TonB_C"/>
</dbReference>
<dbReference type="AlphaFoldDB" id="A0A6C0Y3W9"/>
<dbReference type="GO" id="GO:0055085">
    <property type="term" value="P:transmembrane transport"/>
    <property type="evidence" value="ECO:0007669"/>
    <property type="project" value="InterPro"/>
</dbReference>
<keyword evidence="1" id="KW-1003">Cell membrane</keyword>
<keyword evidence="1" id="KW-0653">Protein transport</keyword>
<keyword evidence="1" id="KW-0812">Transmembrane</keyword>
<protein>
    <recommendedName>
        <fullName evidence="1">Protein TonB</fullName>
    </recommendedName>
</protein>
<comment type="function">
    <text evidence="1">Interacts with outer membrane receptor proteins that carry out high-affinity binding and energy dependent uptake into the periplasmic space of specific substrates. It could act to transduce energy from the cytoplasmic membrane to specific energy-requiring processes in the outer membrane, resulting in the release into the periplasm of ligands bound by these outer membrane proteins.</text>
</comment>
<dbReference type="GO" id="GO:0015031">
    <property type="term" value="P:protein transport"/>
    <property type="evidence" value="ECO:0007669"/>
    <property type="project" value="UniProtKB-UniRule"/>
</dbReference>
<evidence type="ECO:0000313" key="5">
    <source>
        <dbReference type="Proteomes" id="UP000503440"/>
    </source>
</evidence>
<evidence type="ECO:0000256" key="2">
    <source>
        <dbReference type="SAM" id="MobiDB-lite"/>
    </source>
</evidence>
<comment type="similarity">
    <text evidence="1">Belongs to the TonB family.</text>
</comment>
<dbReference type="PROSITE" id="PS52015">
    <property type="entry name" value="TONB_CTD"/>
    <property type="match status" value="1"/>
</dbReference>
<dbReference type="Gene3D" id="3.30.1150.10">
    <property type="match status" value="1"/>
</dbReference>
<dbReference type="InterPro" id="IPR051045">
    <property type="entry name" value="TonB-dependent_transducer"/>
</dbReference>
<keyword evidence="1" id="KW-0813">Transport</keyword>
<dbReference type="PANTHER" id="PTHR33446:SF2">
    <property type="entry name" value="PROTEIN TONB"/>
    <property type="match status" value="1"/>
</dbReference>
<evidence type="ECO:0000256" key="1">
    <source>
        <dbReference type="RuleBase" id="RU362123"/>
    </source>
</evidence>
<dbReference type="EMBL" id="CP044455">
    <property type="protein sequence ID" value="QIC70455.1"/>
    <property type="molecule type" value="Genomic_DNA"/>
</dbReference>
<dbReference type="GO" id="GO:0031992">
    <property type="term" value="F:energy transducer activity"/>
    <property type="evidence" value="ECO:0007669"/>
    <property type="project" value="InterPro"/>
</dbReference>
<feature type="domain" description="TonB C-terminal" evidence="3">
    <location>
        <begin position="174"/>
        <end position="264"/>
    </location>
</feature>
<dbReference type="GO" id="GO:0015891">
    <property type="term" value="P:siderophore transport"/>
    <property type="evidence" value="ECO:0007669"/>
    <property type="project" value="InterPro"/>
</dbReference>
<dbReference type="SUPFAM" id="SSF74653">
    <property type="entry name" value="TolA/TonB C-terminal domain"/>
    <property type="match status" value="1"/>
</dbReference>
<dbReference type="Proteomes" id="UP000503440">
    <property type="component" value="Chromosome"/>
</dbReference>
<dbReference type="Pfam" id="PF03544">
    <property type="entry name" value="TonB_C"/>
    <property type="match status" value="1"/>
</dbReference>
<dbReference type="InterPro" id="IPR003538">
    <property type="entry name" value="TonB"/>
</dbReference>
<dbReference type="GO" id="GO:0098797">
    <property type="term" value="C:plasma membrane protein complex"/>
    <property type="evidence" value="ECO:0007669"/>
    <property type="project" value="TreeGrafter"/>
</dbReference>
<feature type="region of interest" description="Disordered" evidence="2">
    <location>
        <begin position="61"/>
        <end position="181"/>
    </location>
</feature>
<keyword evidence="1" id="KW-0997">Cell inner membrane</keyword>
<sequence length="264" mass="28432">MKSISRINPATAVAFSVTAFLHATLVYSVLNQNFDSPIQEVAPKSVQVKFVQLPKADISPQLQPEHAPTQEPAQSQVMPSAAAPVQSAPTQLAQSVKAKPASNQPAKARPEPNPQPKVASSPAVTDHTSTTMQTTAAVTHESPPAPAKPAATTQPAPSASKPIVAKNTQPPPVFDEKNYKPISKVKPDYPMRALENELEGNCTVEYSVNTQGQVVNPKALTDCDPIFVRPSLNAARQFKYQPRIVNGQAVEVAKIKNTFEYRIE</sequence>
<accession>A0A6C0Y3W9</accession>
<evidence type="ECO:0000259" key="3">
    <source>
        <dbReference type="PROSITE" id="PS52015"/>
    </source>
</evidence>
<proteinExistence type="inferred from homology"/>
<keyword evidence="1" id="KW-0735">Signal-anchor</keyword>
<feature type="compositionally biased region" description="Low complexity" evidence="2">
    <location>
        <begin position="148"/>
        <end position="162"/>
    </location>
</feature>
<dbReference type="PANTHER" id="PTHR33446">
    <property type="entry name" value="PROTEIN TONB-RELATED"/>
    <property type="match status" value="1"/>
</dbReference>
<dbReference type="GO" id="GO:0030288">
    <property type="term" value="C:outer membrane-bounded periplasmic space"/>
    <property type="evidence" value="ECO:0007669"/>
    <property type="project" value="InterPro"/>
</dbReference>
<gene>
    <name evidence="4" type="ORF">FSC09_08490</name>
</gene>
<feature type="compositionally biased region" description="Low complexity" evidence="2">
    <location>
        <begin position="124"/>
        <end position="140"/>
    </location>
</feature>
<comment type="subcellular location">
    <subcellularLocation>
        <location evidence="1">Cell inner membrane</location>
        <topology evidence="1">Single-pass membrane protein</topology>
        <orientation evidence="1">Periplasmic side</orientation>
    </subcellularLocation>
</comment>
<organism evidence="4 5">
    <name type="scientific">Acinetobacter indicus</name>
    <dbReference type="NCBI Taxonomy" id="756892"/>
    <lineage>
        <taxon>Bacteria</taxon>
        <taxon>Pseudomonadati</taxon>
        <taxon>Pseudomonadota</taxon>
        <taxon>Gammaproteobacteria</taxon>
        <taxon>Moraxellales</taxon>
        <taxon>Moraxellaceae</taxon>
        <taxon>Acinetobacter</taxon>
    </lineage>
</organism>
<dbReference type="RefSeq" id="WP_163145891.1">
    <property type="nucleotide sequence ID" value="NZ_CP044455.1"/>
</dbReference>
<reference evidence="4 5" key="1">
    <citation type="submission" date="2019-09" db="EMBL/GenBank/DDBJ databases">
        <title>Non-baumannii Acinetobacter spp. carrying blaNDM-1 isolated in China.</title>
        <authorList>
            <person name="Cui C."/>
            <person name="Chen C."/>
            <person name="Sun J."/>
            <person name="Liu Y."/>
        </authorList>
    </citation>
    <scope>NUCLEOTIDE SEQUENCE [LARGE SCALE GENOMIC DNA]</scope>
    <source>
        <strain evidence="4 5">B18</strain>
    </source>
</reference>
<dbReference type="PRINTS" id="PR01374">
    <property type="entry name" value="TONBPROTEIN"/>
</dbReference>
<keyword evidence="1" id="KW-0472">Membrane</keyword>
<name>A0A6C0Y3W9_9GAMM</name>